<keyword evidence="13 14" id="KW-0472">Membrane</keyword>
<sequence length="702" mass="76993">MDKTASSVGKKLIICVVLLAITAVSAALIPALYFFSNILEQKQERAAMQGVEGLRAVIEEYKTSAVRFAVIFSKYPGLEQAVQNKEQGLYKLLEQIRQDADVDFITITDAQGKVVWRTHELRRGDSLADLPDIKAALAGYTRATVEPGTVIRLGVRAAAPIKDDQGRLIGVISLGYDATKEKIVDRVKQLFHTEATLFLGDERVSTTIMKDGKPVVGTKLNEAIAAAVLGEGKMHLGRAEILGTEYMTAYLPVLSADHQPVGVLFAGESLADFLAERNKAIMLIGFIILSLLTGVIFMITSRLRRELEEAKLVLEQTVLSRTEALRKSEAQYRAVVEAQTDCIYRCTPAGELVFANEAFCRFYEVPKATVIGRNLADLLGPEGAQLLPGPGNLPEPGNAIGTLQLRYVRSAGDVCWIEYVSQTFFDDTGRVAEYQAVGRDITAQQEAEAAIAKAREAIDRASRVMTLAVIGGGIAHEIKQPLNAMKILVETIFYLQQHGGSDEEITRNVHNISQQVDRIDAIVNNLRALPRSNQSFEYLPCDLNVAVRKALAVVDHQLVFKQIGLQLMLAEELPPVYGSLVRFEEVVLNLLVNTIQAFDSTDDQDKQIRIRTWADEQIHLSVSDNGPGIDPAIRDRIWEPFFTTKNNAESMGLGMSIVQSIVAASHGVIKLRNNPDGGVTGQVSFPIVCLGPECAIETKEQP</sequence>
<dbReference type="InterPro" id="IPR036890">
    <property type="entry name" value="HATPase_C_sf"/>
</dbReference>
<dbReference type="PRINTS" id="PR00344">
    <property type="entry name" value="BCTRLSENSOR"/>
</dbReference>
<dbReference type="SUPFAM" id="SSF55874">
    <property type="entry name" value="ATPase domain of HSP90 chaperone/DNA topoisomerase II/histidine kinase"/>
    <property type="match status" value="1"/>
</dbReference>
<dbReference type="EC" id="2.7.13.3" evidence="3"/>
<dbReference type="Gene3D" id="3.30.450.20">
    <property type="entry name" value="PAS domain"/>
    <property type="match status" value="2"/>
</dbReference>
<evidence type="ECO:0000256" key="8">
    <source>
        <dbReference type="ARBA" id="ARBA00022741"/>
    </source>
</evidence>
<dbReference type="SMART" id="SM00091">
    <property type="entry name" value="PAS"/>
    <property type="match status" value="1"/>
</dbReference>
<dbReference type="InterPro" id="IPR000700">
    <property type="entry name" value="PAS-assoc_C"/>
</dbReference>
<keyword evidence="12" id="KW-0902">Two-component regulatory system</keyword>
<dbReference type="SUPFAM" id="SSF47384">
    <property type="entry name" value="Homodimeric domain of signal transducing histidine kinase"/>
    <property type="match status" value="1"/>
</dbReference>
<keyword evidence="19" id="KW-1185">Reference proteome</keyword>
<dbReference type="SUPFAM" id="SSF55785">
    <property type="entry name" value="PYP-like sensor domain (PAS domain)"/>
    <property type="match status" value="1"/>
</dbReference>
<comment type="subcellular location">
    <subcellularLocation>
        <location evidence="2">Cell membrane</location>
        <topology evidence="2">Multi-pass membrane protein</topology>
    </subcellularLocation>
</comment>
<dbReference type="SMART" id="SM00388">
    <property type="entry name" value="HisKA"/>
    <property type="match status" value="1"/>
</dbReference>
<dbReference type="RefSeq" id="WP_132078920.1">
    <property type="nucleotide sequence ID" value="NZ_SLUI01000005.1"/>
</dbReference>
<dbReference type="PROSITE" id="PS50112">
    <property type="entry name" value="PAS"/>
    <property type="match status" value="1"/>
</dbReference>
<dbReference type="Gene3D" id="3.30.565.10">
    <property type="entry name" value="Histidine kinase-like ATPase, C-terminal domain"/>
    <property type="match status" value="1"/>
</dbReference>
<evidence type="ECO:0000256" key="10">
    <source>
        <dbReference type="ARBA" id="ARBA00022840"/>
    </source>
</evidence>
<evidence type="ECO:0000259" key="16">
    <source>
        <dbReference type="PROSITE" id="PS50112"/>
    </source>
</evidence>
<dbReference type="PROSITE" id="PS50109">
    <property type="entry name" value="HIS_KIN"/>
    <property type="match status" value="1"/>
</dbReference>
<comment type="catalytic activity">
    <reaction evidence="1">
        <text>ATP + protein L-histidine = ADP + protein N-phospho-L-histidine.</text>
        <dbReference type="EC" id="2.7.13.3"/>
    </reaction>
</comment>
<feature type="domain" description="PAC" evidence="17">
    <location>
        <begin position="401"/>
        <end position="453"/>
    </location>
</feature>
<dbReference type="PROSITE" id="PS50113">
    <property type="entry name" value="PAC"/>
    <property type="match status" value="1"/>
</dbReference>
<dbReference type="Pfam" id="PF13426">
    <property type="entry name" value="PAS_9"/>
    <property type="match status" value="1"/>
</dbReference>
<dbReference type="GO" id="GO:0000155">
    <property type="term" value="F:phosphorelay sensor kinase activity"/>
    <property type="evidence" value="ECO:0007669"/>
    <property type="project" value="InterPro"/>
</dbReference>
<dbReference type="InterPro" id="IPR005467">
    <property type="entry name" value="His_kinase_dom"/>
</dbReference>
<feature type="transmembrane region" description="Helical" evidence="14">
    <location>
        <begin position="280"/>
        <end position="299"/>
    </location>
</feature>
<dbReference type="InterPro" id="IPR003594">
    <property type="entry name" value="HATPase_dom"/>
</dbReference>
<accession>A0A4R1PYL7</accession>
<dbReference type="Pfam" id="PF00512">
    <property type="entry name" value="HisKA"/>
    <property type="match status" value="1"/>
</dbReference>
<proteinExistence type="predicted"/>
<dbReference type="CDD" id="cd00082">
    <property type="entry name" value="HisKA"/>
    <property type="match status" value="1"/>
</dbReference>
<keyword evidence="8" id="KW-0547">Nucleotide-binding</keyword>
<gene>
    <name evidence="18" type="ORF">EV210_105236</name>
</gene>
<dbReference type="GO" id="GO:0005524">
    <property type="term" value="F:ATP binding"/>
    <property type="evidence" value="ECO:0007669"/>
    <property type="project" value="UniProtKB-KW"/>
</dbReference>
<reference evidence="18 19" key="1">
    <citation type="submission" date="2019-03" db="EMBL/GenBank/DDBJ databases">
        <title>Genomic Encyclopedia of Type Strains, Phase IV (KMG-IV): sequencing the most valuable type-strain genomes for metagenomic binning, comparative biology and taxonomic classification.</title>
        <authorList>
            <person name="Goeker M."/>
        </authorList>
    </citation>
    <scope>NUCLEOTIDE SEQUENCE [LARGE SCALE GENOMIC DNA]</scope>
    <source>
        <strain evidence="18 19">DSM 15969</strain>
    </source>
</reference>
<name>A0A4R1PYL7_9FIRM</name>
<dbReference type="OrthoDB" id="9784397at2"/>
<dbReference type="InterPro" id="IPR029151">
    <property type="entry name" value="Sensor-like_sf"/>
</dbReference>
<dbReference type="GO" id="GO:0005886">
    <property type="term" value="C:plasma membrane"/>
    <property type="evidence" value="ECO:0007669"/>
    <property type="project" value="UniProtKB-SubCell"/>
</dbReference>
<evidence type="ECO:0000313" key="18">
    <source>
        <dbReference type="EMBL" id="TCL37799.1"/>
    </source>
</evidence>
<dbReference type="InterPro" id="IPR003661">
    <property type="entry name" value="HisK_dim/P_dom"/>
</dbReference>
<evidence type="ECO:0000256" key="4">
    <source>
        <dbReference type="ARBA" id="ARBA00022475"/>
    </source>
</evidence>
<evidence type="ECO:0000256" key="9">
    <source>
        <dbReference type="ARBA" id="ARBA00022777"/>
    </source>
</evidence>
<keyword evidence="9" id="KW-0418">Kinase</keyword>
<protein>
    <recommendedName>
        <fullName evidence="3">histidine kinase</fullName>
        <ecNumber evidence="3">2.7.13.3</ecNumber>
    </recommendedName>
</protein>
<dbReference type="InterPro" id="IPR000014">
    <property type="entry name" value="PAS"/>
</dbReference>
<feature type="transmembrane region" description="Helical" evidence="14">
    <location>
        <begin position="12"/>
        <end position="35"/>
    </location>
</feature>
<dbReference type="InterPro" id="IPR033463">
    <property type="entry name" value="sCache_3"/>
</dbReference>
<dbReference type="Pfam" id="PF02518">
    <property type="entry name" value="HATPase_c"/>
    <property type="match status" value="1"/>
</dbReference>
<evidence type="ECO:0000256" key="7">
    <source>
        <dbReference type="ARBA" id="ARBA00022692"/>
    </source>
</evidence>
<dbReference type="InterPro" id="IPR004358">
    <property type="entry name" value="Sig_transdc_His_kin-like_C"/>
</dbReference>
<dbReference type="SMART" id="SM00387">
    <property type="entry name" value="HATPase_c"/>
    <property type="match status" value="1"/>
</dbReference>
<evidence type="ECO:0000259" key="17">
    <source>
        <dbReference type="PROSITE" id="PS50113"/>
    </source>
</evidence>
<dbReference type="CDD" id="cd00130">
    <property type="entry name" value="PAS"/>
    <property type="match status" value="1"/>
</dbReference>
<evidence type="ECO:0000256" key="3">
    <source>
        <dbReference type="ARBA" id="ARBA00012438"/>
    </source>
</evidence>
<comment type="caution">
    <text evidence="18">The sequence shown here is derived from an EMBL/GenBank/DDBJ whole genome shotgun (WGS) entry which is preliminary data.</text>
</comment>
<evidence type="ECO:0000256" key="1">
    <source>
        <dbReference type="ARBA" id="ARBA00000085"/>
    </source>
</evidence>
<dbReference type="AlphaFoldDB" id="A0A4R1PYL7"/>
<evidence type="ECO:0000256" key="11">
    <source>
        <dbReference type="ARBA" id="ARBA00022989"/>
    </source>
</evidence>
<keyword evidence="7 14" id="KW-0812">Transmembrane</keyword>
<organism evidence="18 19">
    <name type="scientific">Anaerospora hongkongensis</name>
    <dbReference type="NCBI Taxonomy" id="244830"/>
    <lineage>
        <taxon>Bacteria</taxon>
        <taxon>Bacillati</taxon>
        <taxon>Bacillota</taxon>
        <taxon>Negativicutes</taxon>
        <taxon>Selenomonadales</taxon>
        <taxon>Sporomusaceae</taxon>
        <taxon>Anaerospora</taxon>
    </lineage>
</organism>
<dbReference type="EMBL" id="SLUI01000005">
    <property type="protein sequence ID" value="TCL37799.1"/>
    <property type="molecule type" value="Genomic_DNA"/>
</dbReference>
<evidence type="ECO:0000256" key="13">
    <source>
        <dbReference type="ARBA" id="ARBA00023136"/>
    </source>
</evidence>
<evidence type="ECO:0000256" key="2">
    <source>
        <dbReference type="ARBA" id="ARBA00004651"/>
    </source>
</evidence>
<keyword evidence="10" id="KW-0067">ATP-binding</keyword>
<dbReference type="SMART" id="SM00086">
    <property type="entry name" value="PAC"/>
    <property type="match status" value="2"/>
</dbReference>
<dbReference type="InterPro" id="IPR001610">
    <property type="entry name" value="PAC"/>
</dbReference>
<feature type="domain" description="PAS" evidence="16">
    <location>
        <begin position="328"/>
        <end position="382"/>
    </location>
</feature>
<dbReference type="Gene3D" id="1.10.287.130">
    <property type="match status" value="1"/>
</dbReference>
<evidence type="ECO:0000256" key="14">
    <source>
        <dbReference type="SAM" id="Phobius"/>
    </source>
</evidence>
<dbReference type="SUPFAM" id="SSF103190">
    <property type="entry name" value="Sensory domain-like"/>
    <property type="match status" value="2"/>
</dbReference>
<evidence type="ECO:0000256" key="12">
    <source>
        <dbReference type="ARBA" id="ARBA00023012"/>
    </source>
</evidence>
<evidence type="ECO:0000256" key="6">
    <source>
        <dbReference type="ARBA" id="ARBA00022679"/>
    </source>
</evidence>
<evidence type="ECO:0000313" key="19">
    <source>
        <dbReference type="Proteomes" id="UP000295063"/>
    </source>
</evidence>
<dbReference type="Proteomes" id="UP000295063">
    <property type="component" value="Unassembled WGS sequence"/>
</dbReference>
<keyword evidence="4" id="KW-1003">Cell membrane</keyword>
<dbReference type="NCBIfam" id="TIGR00229">
    <property type="entry name" value="sensory_box"/>
    <property type="match status" value="1"/>
</dbReference>
<feature type="domain" description="Histidine kinase" evidence="15">
    <location>
        <begin position="473"/>
        <end position="689"/>
    </location>
</feature>
<dbReference type="PANTHER" id="PTHR43065:SF46">
    <property type="entry name" value="C4-DICARBOXYLATE TRANSPORT SENSOR PROTEIN DCTB"/>
    <property type="match status" value="1"/>
</dbReference>
<evidence type="ECO:0000259" key="15">
    <source>
        <dbReference type="PROSITE" id="PS50109"/>
    </source>
</evidence>
<dbReference type="Pfam" id="PF17202">
    <property type="entry name" value="sCache_3_3"/>
    <property type="match status" value="1"/>
</dbReference>
<evidence type="ECO:0000256" key="5">
    <source>
        <dbReference type="ARBA" id="ARBA00022553"/>
    </source>
</evidence>
<dbReference type="InterPro" id="IPR035965">
    <property type="entry name" value="PAS-like_dom_sf"/>
</dbReference>
<keyword evidence="6" id="KW-0808">Transferase</keyword>
<keyword evidence="5" id="KW-0597">Phosphoprotein</keyword>
<dbReference type="InterPro" id="IPR036097">
    <property type="entry name" value="HisK_dim/P_sf"/>
</dbReference>
<keyword evidence="11 14" id="KW-1133">Transmembrane helix</keyword>
<dbReference type="PANTHER" id="PTHR43065">
    <property type="entry name" value="SENSOR HISTIDINE KINASE"/>
    <property type="match status" value="1"/>
</dbReference>